<dbReference type="InterPro" id="IPR050237">
    <property type="entry name" value="ATP-dep_AMP-bd_enzyme"/>
</dbReference>
<dbReference type="Pfam" id="PF23562">
    <property type="entry name" value="AMP-binding_C_3"/>
    <property type="match status" value="1"/>
</dbReference>
<name>A0ABP3NC51_9GAMM</name>
<dbReference type="InterPro" id="IPR045851">
    <property type="entry name" value="AMP-bd_C_sf"/>
</dbReference>
<dbReference type="Gene3D" id="3.30.300.30">
    <property type="match status" value="1"/>
</dbReference>
<proteinExistence type="predicted"/>
<dbReference type="SUPFAM" id="SSF56801">
    <property type="entry name" value="Acetyl-CoA synthetase-like"/>
    <property type="match status" value="1"/>
</dbReference>
<evidence type="ECO:0000256" key="1">
    <source>
        <dbReference type="ARBA" id="ARBA00022598"/>
    </source>
</evidence>
<sequence>MKFSVADGARLIDAQTGTELDHKAINSKIVQWQTLLSGYGGKRVVLTADSSINWVLIDLACLSANILLTPLPTYLSESQKAAVLQALQPDLWLSDYEINDADSSLLEEFDGILLYQCAVKQNVTVPAGTQKITFTSGSTGSPKGVCLSDRSQLDVALALKARVEHICNGSPRHLCLLPLPTLLENIAGVYAPLLAGGEVIVASDAQRGFVGSRLAQPQAMLSLISNVQPKSLIVVPELLKMLVAAALKGWPVPSSLEFVAVGGAYVSPQVLQQASAIGLPVYQGYGLSECGSVVALSDVVPSEAGDSVGLPLACRDVQIIDGELVVNTPFLGYLGEPDSAADCVFTGDLAQWTPQGGLCILGRRKNLLINSFGRNISPEWVESALTDSGAVQQVIVLGEAQPYCSALLYAAAAVTDTELAAAIKQVNAALPDYARIVTYYRLPTPFSTDQGTLTDNGRLRRNVIMQQYSNIISKLYSNQSDVTGDKYELLSISA</sequence>
<gene>
    <name evidence="3" type="ORF">GCM10009098_05730</name>
</gene>
<dbReference type="InterPro" id="IPR020845">
    <property type="entry name" value="AMP-binding_CS"/>
</dbReference>
<dbReference type="EMBL" id="BAAAEO010000001">
    <property type="protein sequence ID" value="GAA0541001.1"/>
    <property type="molecule type" value="Genomic_DNA"/>
</dbReference>
<dbReference type="InterPro" id="IPR042099">
    <property type="entry name" value="ANL_N_sf"/>
</dbReference>
<evidence type="ECO:0000313" key="3">
    <source>
        <dbReference type="EMBL" id="GAA0541001.1"/>
    </source>
</evidence>
<dbReference type="InterPro" id="IPR000873">
    <property type="entry name" value="AMP-dep_synth/lig_dom"/>
</dbReference>
<dbReference type="Proteomes" id="UP001501169">
    <property type="component" value="Unassembled WGS sequence"/>
</dbReference>
<protein>
    <submittedName>
        <fullName evidence="3">AMP-dependent synthetase/ligase</fullName>
    </submittedName>
</protein>
<comment type="caution">
    <text evidence="3">The sequence shown here is derived from an EMBL/GenBank/DDBJ whole genome shotgun (WGS) entry which is preliminary data.</text>
</comment>
<reference evidence="4" key="1">
    <citation type="journal article" date="2019" name="Int. J. Syst. Evol. Microbiol.">
        <title>The Global Catalogue of Microorganisms (GCM) 10K type strain sequencing project: providing services to taxonomists for standard genome sequencing and annotation.</title>
        <authorList>
            <consortium name="The Broad Institute Genomics Platform"/>
            <consortium name="The Broad Institute Genome Sequencing Center for Infectious Disease"/>
            <person name="Wu L."/>
            <person name="Ma J."/>
        </authorList>
    </citation>
    <scope>NUCLEOTIDE SEQUENCE [LARGE SCALE GENOMIC DNA]</scope>
    <source>
        <strain evidence="4">JCM 14331</strain>
    </source>
</reference>
<keyword evidence="1" id="KW-0436">Ligase</keyword>
<dbReference type="PANTHER" id="PTHR43767:SF8">
    <property type="entry name" value="LONG-CHAIN-FATTY-ACID--COA LIGASE"/>
    <property type="match status" value="1"/>
</dbReference>
<dbReference type="RefSeq" id="WP_134054484.1">
    <property type="nucleotide sequence ID" value="NZ_BAAAEO010000001.1"/>
</dbReference>
<organism evidence="3 4">
    <name type="scientific">Rheinheimera aquimaris</name>
    <dbReference type="NCBI Taxonomy" id="412437"/>
    <lineage>
        <taxon>Bacteria</taxon>
        <taxon>Pseudomonadati</taxon>
        <taxon>Pseudomonadota</taxon>
        <taxon>Gammaproteobacteria</taxon>
        <taxon>Chromatiales</taxon>
        <taxon>Chromatiaceae</taxon>
        <taxon>Rheinheimera</taxon>
    </lineage>
</organism>
<accession>A0ABP3NC51</accession>
<dbReference type="Pfam" id="PF00501">
    <property type="entry name" value="AMP-binding"/>
    <property type="match status" value="1"/>
</dbReference>
<evidence type="ECO:0000313" key="4">
    <source>
        <dbReference type="Proteomes" id="UP001501169"/>
    </source>
</evidence>
<dbReference type="PANTHER" id="PTHR43767">
    <property type="entry name" value="LONG-CHAIN-FATTY-ACID--COA LIGASE"/>
    <property type="match status" value="1"/>
</dbReference>
<feature type="domain" description="AMP-dependent synthetase/ligase" evidence="2">
    <location>
        <begin position="41"/>
        <end position="323"/>
    </location>
</feature>
<dbReference type="PROSITE" id="PS00455">
    <property type="entry name" value="AMP_BINDING"/>
    <property type="match status" value="1"/>
</dbReference>
<dbReference type="Gene3D" id="3.40.50.12780">
    <property type="entry name" value="N-terminal domain of ligase-like"/>
    <property type="match status" value="1"/>
</dbReference>
<keyword evidence="4" id="KW-1185">Reference proteome</keyword>
<evidence type="ECO:0000259" key="2">
    <source>
        <dbReference type="Pfam" id="PF00501"/>
    </source>
</evidence>